<organism evidence="2 3">
    <name type="scientific">Paenibacillus yanchengensis</name>
    <dbReference type="NCBI Taxonomy" id="2035833"/>
    <lineage>
        <taxon>Bacteria</taxon>
        <taxon>Bacillati</taxon>
        <taxon>Bacillota</taxon>
        <taxon>Bacilli</taxon>
        <taxon>Bacillales</taxon>
        <taxon>Paenibacillaceae</taxon>
        <taxon>Paenibacillus</taxon>
    </lineage>
</organism>
<feature type="transmembrane region" description="Helical" evidence="1">
    <location>
        <begin position="6"/>
        <end position="26"/>
    </location>
</feature>
<protein>
    <submittedName>
        <fullName evidence="2">SAR2788 family putative toxin</fullName>
    </submittedName>
</protein>
<evidence type="ECO:0000313" key="3">
    <source>
        <dbReference type="Proteomes" id="UP001597362"/>
    </source>
</evidence>
<reference evidence="3" key="1">
    <citation type="journal article" date="2019" name="Int. J. Syst. Evol. Microbiol.">
        <title>The Global Catalogue of Microorganisms (GCM) 10K type strain sequencing project: providing services to taxonomists for standard genome sequencing and annotation.</title>
        <authorList>
            <consortium name="The Broad Institute Genomics Platform"/>
            <consortium name="The Broad Institute Genome Sequencing Center for Infectious Disease"/>
            <person name="Wu L."/>
            <person name="Ma J."/>
        </authorList>
    </citation>
    <scope>NUCLEOTIDE SEQUENCE [LARGE SCALE GENOMIC DNA]</scope>
    <source>
        <strain evidence="3">GH52</strain>
    </source>
</reference>
<evidence type="ECO:0000256" key="1">
    <source>
        <dbReference type="SAM" id="Phobius"/>
    </source>
</evidence>
<keyword evidence="1" id="KW-1133">Transmembrane helix</keyword>
<proteinExistence type="predicted"/>
<dbReference type="RefSeq" id="WP_377769142.1">
    <property type="nucleotide sequence ID" value="NZ_JBHUHO010000001.1"/>
</dbReference>
<sequence>MIRNLLSYRTFIAGILSVVMLFVVSVPNYSEASIANSTLNGIEFEIDVDNEAELVIKKVNGIQAKSYSTFTATDTTSDINSVEATMTLDKNTHEITLVTNEVSESSEKYGRKYNVTINAVNSYGDIDATFTDTETNTSYNVQQDKLEASLVWFIPLGVIIGEALLAQLISAALAITIGTVVYVAASDAGVLTKLRNRKDVDHYMAVISAGKVWIGNALTLAQAKYRITDPMLNDDYRNVWSRTSALAELVVTYPNKPAIGPELNVNQPIGFFFYTHYHRWDRLGGHSFF</sequence>
<dbReference type="NCBIfam" id="NF038340">
    <property type="entry name" value="SAR2788_fam"/>
    <property type="match status" value="1"/>
</dbReference>
<comment type="caution">
    <text evidence="2">The sequence shown here is derived from an EMBL/GenBank/DDBJ whole genome shotgun (WGS) entry which is preliminary data.</text>
</comment>
<dbReference type="EMBL" id="JBHUHO010000001">
    <property type="protein sequence ID" value="MFD2114170.1"/>
    <property type="molecule type" value="Genomic_DNA"/>
</dbReference>
<keyword evidence="1" id="KW-0472">Membrane</keyword>
<dbReference type="Proteomes" id="UP001597362">
    <property type="component" value="Unassembled WGS sequence"/>
</dbReference>
<keyword evidence="3" id="KW-1185">Reference proteome</keyword>
<gene>
    <name evidence="2" type="ORF">ACFSJH_00170</name>
</gene>
<keyword evidence="1" id="KW-0812">Transmembrane</keyword>
<name>A0ABW4YEQ1_9BACL</name>
<accession>A0ABW4YEQ1</accession>
<evidence type="ECO:0000313" key="2">
    <source>
        <dbReference type="EMBL" id="MFD2114170.1"/>
    </source>
</evidence>
<feature type="transmembrane region" description="Helical" evidence="1">
    <location>
        <begin position="150"/>
        <end position="183"/>
    </location>
</feature>